<comment type="pathway">
    <text evidence="4">Amino-acid biosynthesis; D-alanine biosynthesis; D-alanine from L-alanine: step 1/1.</text>
</comment>
<dbReference type="SUPFAM" id="SSF53244">
    <property type="entry name" value="MurD-like peptide ligases, peptide-binding domain"/>
    <property type="match status" value="1"/>
</dbReference>
<organism evidence="6 7">
    <name type="scientific">Flavobacterium chungbukense</name>
    <dbReference type="NCBI Taxonomy" id="877464"/>
    <lineage>
        <taxon>Bacteria</taxon>
        <taxon>Pseudomonadati</taxon>
        <taxon>Bacteroidota</taxon>
        <taxon>Flavobacteriia</taxon>
        <taxon>Flavobacteriales</taxon>
        <taxon>Flavobacteriaceae</taxon>
        <taxon>Flavobacterium</taxon>
    </lineage>
</organism>
<feature type="active site" description="Proton acceptor; specific for D-alanine" evidence="4">
    <location>
        <position position="492"/>
    </location>
</feature>
<dbReference type="InterPro" id="IPR029066">
    <property type="entry name" value="PLP-binding_barrel"/>
</dbReference>
<dbReference type="NCBIfam" id="TIGR00492">
    <property type="entry name" value="alr"/>
    <property type="match status" value="1"/>
</dbReference>
<proteinExistence type="inferred from homology"/>
<evidence type="ECO:0000256" key="3">
    <source>
        <dbReference type="ARBA" id="ARBA00023235"/>
    </source>
</evidence>
<comment type="function">
    <text evidence="4">Catalyzes the interconversion of L-alanine and D-alanine. May also act on other amino acids.</text>
</comment>
<evidence type="ECO:0000313" key="7">
    <source>
        <dbReference type="Proteomes" id="UP001501333"/>
    </source>
</evidence>
<dbReference type="InterPro" id="IPR036615">
    <property type="entry name" value="Mur_ligase_C_dom_sf"/>
</dbReference>
<dbReference type="EMBL" id="BAABAO010000005">
    <property type="protein sequence ID" value="GAA4127028.1"/>
    <property type="molecule type" value="Genomic_DNA"/>
</dbReference>
<dbReference type="SUPFAM" id="SSF53623">
    <property type="entry name" value="MurD-like peptide ligases, catalytic domain"/>
    <property type="match status" value="1"/>
</dbReference>
<dbReference type="Gene3D" id="3.40.1390.10">
    <property type="entry name" value="MurE/MurF, N-terminal domain"/>
    <property type="match status" value="1"/>
</dbReference>
<dbReference type="Pfam" id="PF01168">
    <property type="entry name" value="Ala_racemase_N"/>
    <property type="match status" value="1"/>
</dbReference>
<dbReference type="PANTHER" id="PTHR30511:SF0">
    <property type="entry name" value="ALANINE RACEMASE, CATABOLIC-RELATED"/>
    <property type="match status" value="1"/>
</dbReference>
<feature type="domain" description="Alanine racemase C-terminal" evidence="5">
    <location>
        <begin position="697"/>
        <end position="821"/>
    </location>
</feature>
<feature type="binding site" evidence="4">
    <location>
        <position position="767"/>
    </location>
    <ligand>
        <name>substrate</name>
    </ligand>
</feature>
<name>A0ABP7XX72_9FLAO</name>
<comment type="cofactor">
    <cofactor evidence="1 4">
        <name>pyridoxal 5'-phosphate</name>
        <dbReference type="ChEBI" id="CHEBI:597326"/>
    </cofactor>
</comment>
<dbReference type="Gene3D" id="3.90.190.20">
    <property type="entry name" value="Mur ligase, C-terminal domain"/>
    <property type="match status" value="1"/>
</dbReference>
<dbReference type="RefSeq" id="WP_229353139.1">
    <property type="nucleotide sequence ID" value="NZ_BAABAO010000005.1"/>
</dbReference>
<sequence length="822" mass="92274">MSINSKDLISVINAKWAGSKSAVLIDHISIDSRSLQNGSQTLFFALAGVNNDAHLFIPDLIEKGVQNFVVQHIPENCAEKANFLIVENTLNALQEFAGYYRSLFHFPIIGLTGSNGKTIVKEWLNFLLSPDYNIVRSPKSYNSQVGVPLSVISINQNHNLGIFEAGISTVNEMAKLEKIIKPNIGVLTNIGSAHDEGFLNLVQKIDEKLLLFKDCPVIIYQKNEIVDSCLSQFAAEYMMHPRKLFSWSFTDKNADVFVLKKEIKNDHTHIEYQYKKEKFHLEIPFSDSASVENAISCLLVLLYFNYDQTTIQNRIEMLYPVQMRLEVKNGINNCSIIDDSYSSDFQSLKIALDFLESQKKNASKTVILSDIFQSGFSNEELYSKVADLIASNKINRVIGIGETISAFAAKFSNIIIFQTKNEFIDAIESLNFNNETILIKGARSFHFEEIVSFLEEKTHETVLEINLDAISHNFNYFKSKLAANVKMMVMVKAFGYGNGGLEIAKLLEHHKVDYLGVAFADEGISLKNGGIKLPIMVLNPESTSFPSIIQYQLEPEIYSIKGLNAFLKIAREKNLKDFPIHIKIDTGMHRLGFEENTIQELIDTLKGNSAVRVQSVLSHLATSDDPKHYDFVNHQIALFEKLSSRLISELHINPIRHILNTSGISNFPNAQYNMVRLGIGLYGVSNDPSEQKYLENVGTLKSIISQVRTIPAGDSVGYGRRFMAEKETKIATIPIGYADGIARLWGNEVGFVVIKNQKAKIVGSVCMDMLMVNVTEIDCKEGDSVIIFGESPTVIEMAEALKTIPYEIMTSISQRVKRVFFR</sequence>
<feature type="modified residue" description="N6-(pyridoxal phosphate)lysine" evidence="4">
    <location>
        <position position="492"/>
    </location>
</feature>
<accession>A0ABP7XX72</accession>
<dbReference type="InterPro" id="IPR036565">
    <property type="entry name" value="Mur-like_cat_sf"/>
</dbReference>
<evidence type="ECO:0000256" key="4">
    <source>
        <dbReference type="HAMAP-Rule" id="MF_01201"/>
    </source>
</evidence>
<evidence type="ECO:0000259" key="5">
    <source>
        <dbReference type="SMART" id="SM01005"/>
    </source>
</evidence>
<keyword evidence="2 4" id="KW-0663">Pyridoxal phosphate</keyword>
<dbReference type="InterPro" id="IPR011079">
    <property type="entry name" value="Ala_racemase_C"/>
</dbReference>
<dbReference type="EC" id="5.1.1.1" evidence="4"/>
<dbReference type="Gene3D" id="3.40.1190.10">
    <property type="entry name" value="Mur-like, catalytic domain"/>
    <property type="match status" value="1"/>
</dbReference>
<dbReference type="SUPFAM" id="SSF51419">
    <property type="entry name" value="PLP-binding barrel"/>
    <property type="match status" value="1"/>
</dbReference>
<dbReference type="InterPro" id="IPR004101">
    <property type="entry name" value="Mur_ligase_C"/>
</dbReference>
<dbReference type="Pfam" id="PF08245">
    <property type="entry name" value="Mur_ligase_M"/>
    <property type="match status" value="1"/>
</dbReference>
<dbReference type="SUPFAM" id="SSF50621">
    <property type="entry name" value="Alanine racemase C-terminal domain-like"/>
    <property type="match status" value="1"/>
</dbReference>
<dbReference type="InterPro" id="IPR035911">
    <property type="entry name" value="MurE/MurF_N"/>
</dbReference>
<evidence type="ECO:0000256" key="1">
    <source>
        <dbReference type="ARBA" id="ARBA00001933"/>
    </source>
</evidence>
<keyword evidence="3 4" id="KW-0413">Isomerase</keyword>
<dbReference type="Pfam" id="PF02875">
    <property type="entry name" value="Mur_ligase_C"/>
    <property type="match status" value="1"/>
</dbReference>
<dbReference type="InterPro" id="IPR005863">
    <property type="entry name" value="UDP-N-AcMur_synth"/>
</dbReference>
<comment type="caution">
    <text evidence="6">The sequence shown here is derived from an EMBL/GenBank/DDBJ whole genome shotgun (WGS) entry which is preliminary data.</text>
</comment>
<feature type="active site" description="Proton acceptor; specific for L-alanine" evidence="4">
    <location>
        <position position="718"/>
    </location>
</feature>
<dbReference type="Gene3D" id="2.40.37.10">
    <property type="entry name" value="Lyase, Ornithine Decarboxylase, Chain A, domain 1"/>
    <property type="match status" value="1"/>
</dbReference>
<dbReference type="GO" id="GO:0016874">
    <property type="term" value="F:ligase activity"/>
    <property type="evidence" value="ECO:0007669"/>
    <property type="project" value="UniProtKB-KW"/>
</dbReference>
<dbReference type="NCBIfam" id="TIGR01143">
    <property type="entry name" value="murF"/>
    <property type="match status" value="1"/>
</dbReference>
<comment type="similarity">
    <text evidence="4">Belongs to the alanine racemase family.</text>
</comment>
<dbReference type="Proteomes" id="UP001501333">
    <property type="component" value="Unassembled WGS sequence"/>
</dbReference>
<comment type="catalytic activity">
    <reaction evidence="4">
        <text>L-alanine = D-alanine</text>
        <dbReference type="Rhea" id="RHEA:20249"/>
        <dbReference type="ChEBI" id="CHEBI:57416"/>
        <dbReference type="ChEBI" id="CHEBI:57972"/>
        <dbReference type="EC" id="5.1.1.1"/>
    </reaction>
</comment>
<dbReference type="CDD" id="cd00430">
    <property type="entry name" value="PLPDE_III_AR"/>
    <property type="match status" value="1"/>
</dbReference>
<evidence type="ECO:0000256" key="2">
    <source>
        <dbReference type="ARBA" id="ARBA00022898"/>
    </source>
</evidence>
<dbReference type="HAMAP" id="MF_01201">
    <property type="entry name" value="Ala_racemase"/>
    <property type="match status" value="1"/>
</dbReference>
<reference evidence="7" key="1">
    <citation type="journal article" date="2019" name="Int. J. Syst. Evol. Microbiol.">
        <title>The Global Catalogue of Microorganisms (GCM) 10K type strain sequencing project: providing services to taxonomists for standard genome sequencing and annotation.</title>
        <authorList>
            <consortium name="The Broad Institute Genomics Platform"/>
            <consortium name="The Broad Institute Genome Sequencing Center for Infectious Disease"/>
            <person name="Wu L."/>
            <person name="Ma J."/>
        </authorList>
    </citation>
    <scope>NUCLEOTIDE SEQUENCE [LARGE SCALE GENOMIC DNA]</scope>
    <source>
        <strain evidence="7">JCM 17386</strain>
    </source>
</reference>
<dbReference type="InterPro" id="IPR000821">
    <property type="entry name" value="Ala_racemase"/>
</dbReference>
<evidence type="ECO:0000313" key="6">
    <source>
        <dbReference type="EMBL" id="GAA4127028.1"/>
    </source>
</evidence>
<gene>
    <name evidence="6" type="ORF">GCM10022250_14280</name>
</gene>
<dbReference type="InterPro" id="IPR009006">
    <property type="entry name" value="Ala_racemase/Decarboxylase_C"/>
</dbReference>
<dbReference type="PRINTS" id="PR00992">
    <property type="entry name" value="ALARACEMASE"/>
</dbReference>
<dbReference type="SMART" id="SM01005">
    <property type="entry name" value="Ala_racemase_C"/>
    <property type="match status" value="1"/>
</dbReference>
<dbReference type="PANTHER" id="PTHR30511">
    <property type="entry name" value="ALANINE RACEMASE"/>
    <property type="match status" value="1"/>
</dbReference>
<dbReference type="Pfam" id="PF00842">
    <property type="entry name" value="Ala_racemase_C"/>
    <property type="match status" value="1"/>
</dbReference>
<dbReference type="NCBIfam" id="NF008897">
    <property type="entry name" value="PRK11930.1"/>
    <property type="match status" value="1"/>
</dbReference>
<protein>
    <recommendedName>
        <fullName evidence="4">Alanine racemase</fullName>
        <ecNumber evidence="4">5.1.1.1</ecNumber>
    </recommendedName>
</protein>
<keyword evidence="7" id="KW-1185">Reference proteome</keyword>
<dbReference type="SUPFAM" id="SSF63418">
    <property type="entry name" value="MurE/MurF N-terminal domain"/>
    <property type="match status" value="1"/>
</dbReference>
<dbReference type="InterPro" id="IPR001608">
    <property type="entry name" value="Ala_racemase_N"/>
</dbReference>
<dbReference type="InterPro" id="IPR013221">
    <property type="entry name" value="Mur_ligase_cen"/>
</dbReference>
<feature type="binding site" evidence="4">
    <location>
        <position position="590"/>
    </location>
    <ligand>
        <name>substrate</name>
    </ligand>
</feature>
<keyword evidence="6" id="KW-0436">Ligase</keyword>
<dbReference type="Gene3D" id="3.20.20.10">
    <property type="entry name" value="Alanine racemase"/>
    <property type="match status" value="1"/>
</dbReference>